<feature type="non-terminal residue" evidence="3">
    <location>
        <position position="1"/>
    </location>
</feature>
<sequence length="619" mass="70497">MFRAKAKNFFFDLTQCVSHPRSEEITPRLGMFRWNESGGSGKSAISLEIARIYAGSGRLLASYFFFRNAGDRSRMDRFAVTLASQLAAAVPTTASFIKAALKAEPGLLTHSVSLATRLERLVYRPFQAAVKRGLFAKNLTKGPFLIVVDGLDECDDKRGVEEFISHTLDFFKKHPSTPLRIFIASRVEQHIQAHLETDGVLVGNLDDYSPDEDINNFLHASFQIAEKQNPIIRAYIHGHGVWPTTQDMRMLVCHIRGSFVLASTIFKFIVQPATEEDPSTPMDRLPLTLGMNGLDGIYAQTLARSRHLPHFRDIISVIALKDPQSIVKIAELLDIQAFEIVHVLLNLQAIIHVPGSDERGDVTLCHTSLPSFHLHFSYYSFSICVKRSYVSWHSSSWQLFAKLGPGDFINEIEQLKARQPYVDRSLYHAFLSSSFFYSLFLDKMIPVSDAFAYLLTEITKQFALAAEYSASDSRLELWFDQRWCFPVPPYNLYQRVRFTEHVYKTLQHDLQRASIAIHAKFPEIIECQPHSTGKENESNIGRVDVVVFRWGTIDAFNALEWIVARAQCKWEELKETPRPPLELSLYYRSPSFRFSFNQQNMSDDFESPLISSSRSSVGR</sequence>
<keyword evidence="1" id="KW-0677">Repeat</keyword>
<accession>A0A9W8J366</accession>
<evidence type="ECO:0000256" key="1">
    <source>
        <dbReference type="ARBA" id="ARBA00022737"/>
    </source>
</evidence>
<reference evidence="3" key="1">
    <citation type="submission" date="2022-06" db="EMBL/GenBank/DDBJ databases">
        <title>Genome Sequence of Candolleomyces eurysporus.</title>
        <authorList>
            <person name="Buettner E."/>
        </authorList>
    </citation>
    <scope>NUCLEOTIDE SEQUENCE</scope>
    <source>
        <strain evidence="3">VTCC 930004</strain>
    </source>
</reference>
<evidence type="ECO:0000259" key="2">
    <source>
        <dbReference type="Pfam" id="PF24883"/>
    </source>
</evidence>
<dbReference type="AlphaFoldDB" id="A0A9W8J366"/>
<proteinExistence type="predicted"/>
<organism evidence="3 4">
    <name type="scientific">Candolleomyces eurysporus</name>
    <dbReference type="NCBI Taxonomy" id="2828524"/>
    <lineage>
        <taxon>Eukaryota</taxon>
        <taxon>Fungi</taxon>
        <taxon>Dikarya</taxon>
        <taxon>Basidiomycota</taxon>
        <taxon>Agaricomycotina</taxon>
        <taxon>Agaricomycetes</taxon>
        <taxon>Agaricomycetidae</taxon>
        <taxon>Agaricales</taxon>
        <taxon>Agaricineae</taxon>
        <taxon>Psathyrellaceae</taxon>
        <taxon>Candolleomyces</taxon>
    </lineage>
</organism>
<comment type="caution">
    <text evidence="3">The sequence shown here is derived from an EMBL/GenBank/DDBJ whole genome shotgun (WGS) entry which is preliminary data.</text>
</comment>
<dbReference type="Pfam" id="PF24883">
    <property type="entry name" value="NPHP3_N"/>
    <property type="match status" value="1"/>
</dbReference>
<dbReference type="InterPro" id="IPR056884">
    <property type="entry name" value="NPHP3-like_N"/>
</dbReference>
<feature type="domain" description="Nephrocystin 3-like N-terminal" evidence="2">
    <location>
        <begin position="38"/>
        <end position="186"/>
    </location>
</feature>
<evidence type="ECO:0000313" key="4">
    <source>
        <dbReference type="Proteomes" id="UP001140091"/>
    </source>
</evidence>
<keyword evidence="4" id="KW-1185">Reference proteome</keyword>
<dbReference type="OrthoDB" id="4760524at2759"/>
<dbReference type="EMBL" id="JANBPK010000998">
    <property type="protein sequence ID" value="KAJ2927392.1"/>
    <property type="molecule type" value="Genomic_DNA"/>
</dbReference>
<evidence type="ECO:0000313" key="3">
    <source>
        <dbReference type="EMBL" id="KAJ2927392.1"/>
    </source>
</evidence>
<gene>
    <name evidence="3" type="ORF">H1R20_g9701</name>
</gene>
<protein>
    <recommendedName>
        <fullName evidence="2">Nephrocystin 3-like N-terminal domain-containing protein</fullName>
    </recommendedName>
</protein>
<name>A0A9W8J366_9AGAR</name>
<dbReference type="Proteomes" id="UP001140091">
    <property type="component" value="Unassembled WGS sequence"/>
</dbReference>